<sequence>MELAPAPFHADLAEGPAGARAWWARASDGLRLRLAHYPGPGDARGTVLLFPGRTEYVEKYGRVAVDLAKAGYHTLTIDWRGQGLADRMLDDPRTGHVHVFEDYQKDVAAMVAAAVALDLPGPHFLLGHSMGGCIGLRSVMDGLAVQACAFTGPMWGIRMTPPVRPAAWALSWGGKRMGVGHLLAPGTGIESYVTTAPFEDNTLTTDPDTWDYMRRQTLAIPELQLGGPSLTWLHEALAECRALHRRPSPGLPCFAAVGSNERIVDVPRILSRMERWPNGRLQVVEGGEHELLMERPELRQPVIDGIAALFESVPTQPQSLSA</sequence>
<name>A0ABS6N2H1_9RHOB</name>
<dbReference type="PANTHER" id="PTHR11614">
    <property type="entry name" value="PHOSPHOLIPASE-RELATED"/>
    <property type="match status" value="1"/>
</dbReference>
<gene>
    <name evidence="2" type="ORF">KUH32_00325</name>
</gene>
<reference evidence="2" key="1">
    <citation type="submission" date="2021-06" db="EMBL/GenBank/DDBJ databases">
        <title>Thalassococcus sp. CAU 1522 isolated from sea sand, Republic of Korea.</title>
        <authorList>
            <person name="Kim W."/>
        </authorList>
    </citation>
    <scope>NUCLEOTIDE SEQUENCE</scope>
    <source>
        <strain evidence="2">CAU 1522</strain>
    </source>
</reference>
<dbReference type="RefSeq" id="WP_217776086.1">
    <property type="nucleotide sequence ID" value="NZ_JAHRWL010000001.1"/>
</dbReference>
<dbReference type="InterPro" id="IPR022742">
    <property type="entry name" value="Hydrolase_4"/>
</dbReference>
<evidence type="ECO:0000313" key="3">
    <source>
        <dbReference type="Proteomes" id="UP001166293"/>
    </source>
</evidence>
<comment type="caution">
    <text evidence="2">The sequence shown here is derived from an EMBL/GenBank/DDBJ whole genome shotgun (WGS) entry which is preliminary data.</text>
</comment>
<accession>A0ABS6N2H1</accession>
<organism evidence="2 3">
    <name type="scientific">Thalassococcus arenae</name>
    <dbReference type="NCBI Taxonomy" id="2851652"/>
    <lineage>
        <taxon>Bacteria</taxon>
        <taxon>Pseudomonadati</taxon>
        <taxon>Pseudomonadota</taxon>
        <taxon>Alphaproteobacteria</taxon>
        <taxon>Rhodobacterales</taxon>
        <taxon>Roseobacteraceae</taxon>
        <taxon>Thalassococcus</taxon>
    </lineage>
</organism>
<dbReference type="Pfam" id="PF12146">
    <property type="entry name" value="Hydrolase_4"/>
    <property type="match status" value="1"/>
</dbReference>
<keyword evidence="2" id="KW-0378">Hydrolase</keyword>
<proteinExistence type="predicted"/>
<dbReference type="GO" id="GO:0016787">
    <property type="term" value="F:hydrolase activity"/>
    <property type="evidence" value="ECO:0007669"/>
    <property type="project" value="UniProtKB-KW"/>
</dbReference>
<evidence type="ECO:0000313" key="2">
    <source>
        <dbReference type="EMBL" id="MBV2358206.1"/>
    </source>
</evidence>
<feature type="domain" description="Serine aminopeptidase S33" evidence="1">
    <location>
        <begin position="42"/>
        <end position="295"/>
    </location>
</feature>
<protein>
    <submittedName>
        <fullName evidence="2">Alpha/beta hydrolase</fullName>
    </submittedName>
</protein>
<keyword evidence="3" id="KW-1185">Reference proteome</keyword>
<dbReference type="InterPro" id="IPR051044">
    <property type="entry name" value="MAG_DAG_Lipase"/>
</dbReference>
<evidence type="ECO:0000259" key="1">
    <source>
        <dbReference type="Pfam" id="PF12146"/>
    </source>
</evidence>
<dbReference type="Proteomes" id="UP001166293">
    <property type="component" value="Unassembled WGS sequence"/>
</dbReference>
<dbReference type="EMBL" id="JAHRWL010000001">
    <property type="protein sequence ID" value="MBV2358206.1"/>
    <property type="molecule type" value="Genomic_DNA"/>
</dbReference>